<gene>
    <name evidence="2" type="ORF">GCM10017596_05950</name>
</gene>
<reference evidence="2" key="2">
    <citation type="submission" date="2023-01" db="EMBL/GenBank/DDBJ databases">
        <authorList>
            <person name="Sun Q."/>
            <person name="Evtushenko L."/>
        </authorList>
    </citation>
    <scope>NUCLEOTIDE SEQUENCE</scope>
    <source>
        <strain evidence="2">VKM Ac-1958</strain>
    </source>
</reference>
<feature type="signal peptide" evidence="1">
    <location>
        <begin position="1"/>
        <end position="27"/>
    </location>
</feature>
<dbReference type="Proteomes" id="UP001142325">
    <property type="component" value="Unassembled WGS sequence"/>
</dbReference>
<dbReference type="EMBL" id="BSET01000001">
    <property type="protein sequence ID" value="GLK00880.1"/>
    <property type="molecule type" value="Genomic_DNA"/>
</dbReference>
<name>A0A9W6HR57_9MICO</name>
<feature type="chain" id="PRO_5040784694" description="Lipoprotein" evidence="1">
    <location>
        <begin position="28"/>
        <end position="187"/>
    </location>
</feature>
<accession>A0A9W6HR57</accession>
<protein>
    <recommendedName>
        <fullName evidence="4">Lipoprotein</fullName>
    </recommendedName>
</protein>
<evidence type="ECO:0000313" key="2">
    <source>
        <dbReference type="EMBL" id="GLK00880.1"/>
    </source>
</evidence>
<dbReference type="PROSITE" id="PS51257">
    <property type="entry name" value="PROKAR_LIPOPROTEIN"/>
    <property type="match status" value="1"/>
</dbReference>
<reference evidence="2" key="1">
    <citation type="journal article" date="2014" name="Int. J. Syst. Evol. Microbiol.">
        <title>Complete genome sequence of Corynebacterium casei LMG S-19264T (=DSM 44701T), isolated from a smear-ripened cheese.</title>
        <authorList>
            <consortium name="US DOE Joint Genome Institute (JGI-PGF)"/>
            <person name="Walter F."/>
            <person name="Albersmeier A."/>
            <person name="Kalinowski J."/>
            <person name="Ruckert C."/>
        </authorList>
    </citation>
    <scope>NUCLEOTIDE SEQUENCE</scope>
    <source>
        <strain evidence="2">VKM Ac-1958</strain>
    </source>
</reference>
<proteinExistence type="predicted"/>
<keyword evidence="1" id="KW-0732">Signal</keyword>
<organism evidence="2 3">
    <name type="scientific">Microbacterium keratanolyticum</name>
    <dbReference type="NCBI Taxonomy" id="67574"/>
    <lineage>
        <taxon>Bacteria</taxon>
        <taxon>Bacillati</taxon>
        <taxon>Actinomycetota</taxon>
        <taxon>Actinomycetes</taxon>
        <taxon>Micrococcales</taxon>
        <taxon>Microbacteriaceae</taxon>
        <taxon>Microbacterium</taxon>
    </lineage>
</organism>
<dbReference type="AlphaFoldDB" id="A0A9W6HR57"/>
<keyword evidence="3" id="KW-1185">Reference proteome</keyword>
<evidence type="ECO:0008006" key="4">
    <source>
        <dbReference type="Google" id="ProtNLM"/>
    </source>
</evidence>
<sequence length="187" mass="19402">MITRISVVGSIALALLLLTGCSGVAETAGTTPAPSVSTPPETLDDLAVGDMLTDAQAKQLNGQVGTQRPYQQDDGSYIVIDIAQPLPESVRQEVAASIATSDSSDLASFFRKTDEESVATGKTLIVVRYMSASTPDGEPLTAWMASSAATGFPGFHGTSAEDVAAQAQTWASTTRDASQYEVVVIDG</sequence>
<comment type="caution">
    <text evidence="2">The sequence shown here is derived from an EMBL/GenBank/DDBJ whole genome shotgun (WGS) entry which is preliminary data.</text>
</comment>
<dbReference type="RefSeq" id="WP_204938560.1">
    <property type="nucleotide sequence ID" value="NZ_BAAAUM010000001.1"/>
</dbReference>
<evidence type="ECO:0000256" key="1">
    <source>
        <dbReference type="SAM" id="SignalP"/>
    </source>
</evidence>
<evidence type="ECO:0000313" key="3">
    <source>
        <dbReference type="Proteomes" id="UP001142325"/>
    </source>
</evidence>